<dbReference type="EMBL" id="LZLS01000204">
    <property type="protein sequence ID" value="OBK21387.1"/>
    <property type="molecule type" value="Genomic_DNA"/>
</dbReference>
<accession>A0A1A3NM24</accession>
<gene>
    <name evidence="2" type="ORF">A5634_10215</name>
</gene>
<sequence length="108" mass="11187">MQSMTFHPIVGDIGAQVIEIGTSSLAAGDHAQTSITGLIPAGADEVSLQAAAAFHQEAAALLDLNRAAQEELMRAGAAFTQIAQTYTDVDQTAAKSLVFNAVTAASRW</sequence>
<dbReference type="InterPro" id="IPR000084">
    <property type="entry name" value="PE-PGRS_N"/>
</dbReference>
<proteinExistence type="predicted"/>
<dbReference type="Pfam" id="PF00934">
    <property type="entry name" value="PE"/>
    <property type="match status" value="1"/>
</dbReference>
<organism evidence="2 3">
    <name type="scientific">Mycobacterium asiaticum</name>
    <dbReference type="NCBI Taxonomy" id="1790"/>
    <lineage>
        <taxon>Bacteria</taxon>
        <taxon>Bacillati</taxon>
        <taxon>Actinomycetota</taxon>
        <taxon>Actinomycetes</taxon>
        <taxon>Mycobacteriales</taxon>
        <taxon>Mycobacteriaceae</taxon>
        <taxon>Mycobacterium</taxon>
    </lineage>
</organism>
<reference evidence="2 3" key="1">
    <citation type="submission" date="2016-06" db="EMBL/GenBank/DDBJ databases">
        <authorList>
            <person name="Kjaerup R.B."/>
            <person name="Dalgaard T.S."/>
            <person name="Juul-Madsen H.R."/>
        </authorList>
    </citation>
    <scope>NUCLEOTIDE SEQUENCE [LARGE SCALE GENOMIC DNA]</scope>
    <source>
        <strain evidence="2 3">1165133.8</strain>
    </source>
</reference>
<evidence type="ECO:0000259" key="1">
    <source>
        <dbReference type="Pfam" id="PF00934"/>
    </source>
</evidence>
<feature type="domain" description="PE" evidence="1">
    <location>
        <begin position="15"/>
        <end position="92"/>
    </location>
</feature>
<dbReference type="InterPro" id="IPR038332">
    <property type="entry name" value="PPE_sf"/>
</dbReference>
<comment type="caution">
    <text evidence="2">The sequence shown here is derived from an EMBL/GenBank/DDBJ whole genome shotgun (WGS) entry which is preliminary data.</text>
</comment>
<dbReference type="OrthoDB" id="4753420at2"/>
<dbReference type="Proteomes" id="UP000093928">
    <property type="component" value="Unassembled WGS sequence"/>
</dbReference>
<name>A0A1A3NM24_MYCAS</name>
<evidence type="ECO:0000313" key="3">
    <source>
        <dbReference type="Proteomes" id="UP000093928"/>
    </source>
</evidence>
<evidence type="ECO:0000313" key="2">
    <source>
        <dbReference type="EMBL" id="OBK21387.1"/>
    </source>
</evidence>
<dbReference type="Gene3D" id="1.10.287.850">
    <property type="entry name" value="HP0062-like domain"/>
    <property type="match status" value="1"/>
</dbReference>
<dbReference type="SUPFAM" id="SSF140459">
    <property type="entry name" value="PE/PPE dimer-like"/>
    <property type="match status" value="1"/>
</dbReference>
<protein>
    <recommendedName>
        <fullName evidence="1">PE domain-containing protein</fullName>
    </recommendedName>
</protein>
<dbReference type="AlphaFoldDB" id="A0A1A3NM24"/>